<dbReference type="CDD" id="cd00038">
    <property type="entry name" value="CAP_ED"/>
    <property type="match status" value="1"/>
</dbReference>
<dbReference type="Proteomes" id="UP000199679">
    <property type="component" value="Chromosome I"/>
</dbReference>
<sequence length="193" mass="23062">MFFQFKDKFPHLIQHWDAYIGMHKRIEVPARTVLLHEGDISKRSFIVEKGCLRVWFNNNGKDTTFQFFFEGEGLASLESFRKNIPGMFTIETIEPCILYVLEKKDYETIMVSLNKEVDFLNEMINVLFERQLHYMKQFLSFIRDTPQQRYLNLLTEKPQIIQRVPQHYIASYLGITTVHLSRIKSRLLKEKHI</sequence>
<dbReference type="InterPro" id="IPR014710">
    <property type="entry name" value="RmlC-like_jellyroll"/>
</dbReference>
<dbReference type="OrthoDB" id="663011at2"/>
<dbReference type="InterPro" id="IPR018490">
    <property type="entry name" value="cNMP-bd_dom_sf"/>
</dbReference>
<dbReference type="Pfam" id="PF00027">
    <property type="entry name" value="cNMP_binding"/>
    <property type="match status" value="1"/>
</dbReference>
<dbReference type="SUPFAM" id="SSF51206">
    <property type="entry name" value="cAMP-binding domain-like"/>
    <property type="match status" value="1"/>
</dbReference>
<dbReference type="RefSeq" id="WP_091367816.1">
    <property type="nucleotide sequence ID" value="NZ_LT629740.1"/>
</dbReference>
<dbReference type="Gene3D" id="2.60.120.10">
    <property type="entry name" value="Jelly Rolls"/>
    <property type="match status" value="1"/>
</dbReference>
<keyword evidence="3" id="KW-1185">Reference proteome</keyword>
<reference evidence="2 3" key="1">
    <citation type="submission" date="2016-10" db="EMBL/GenBank/DDBJ databases">
        <authorList>
            <person name="de Groot N.N."/>
        </authorList>
    </citation>
    <scope>NUCLEOTIDE SEQUENCE [LARGE SCALE GENOMIC DNA]</scope>
    <source>
        <strain evidence="2 3">MP1X4</strain>
    </source>
</reference>
<keyword evidence="2" id="KW-0808">Transferase</keyword>
<evidence type="ECO:0000313" key="2">
    <source>
        <dbReference type="EMBL" id="SDR91095.1"/>
    </source>
</evidence>
<organism evidence="2 3">
    <name type="scientific">Mucilaginibacter mallensis</name>
    <dbReference type="NCBI Taxonomy" id="652787"/>
    <lineage>
        <taxon>Bacteria</taxon>
        <taxon>Pseudomonadati</taxon>
        <taxon>Bacteroidota</taxon>
        <taxon>Sphingobacteriia</taxon>
        <taxon>Sphingobacteriales</taxon>
        <taxon>Sphingobacteriaceae</taxon>
        <taxon>Mucilaginibacter</taxon>
    </lineage>
</organism>
<dbReference type="AlphaFoldDB" id="A0A1H1MXB8"/>
<proteinExistence type="predicted"/>
<dbReference type="InterPro" id="IPR000595">
    <property type="entry name" value="cNMP-bd_dom"/>
</dbReference>
<dbReference type="GO" id="GO:0016301">
    <property type="term" value="F:kinase activity"/>
    <property type="evidence" value="ECO:0007669"/>
    <property type="project" value="UniProtKB-KW"/>
</dbReference>
<protein>
    <submittedName>
        <fullName evidence="2">cAMP-binding domain of CRP or a regulatory subunit of cAMP-dependent protein kinases</fullName>
    </submittedName>
</protein>
<keyword evidence="2" id="KW-0418">Kinase</keyword>
<evidence type="ECO:0000313" key="3">
    <source>
        <dbReference type="Proteomes" id="UP000199679"/>
    </source>
</evidence>
<name>A0A1H1MXB8_MUCMA</name>
<feature type="domain" description="Cyclic nucleotide-binding" evidence="1">
    <location>
        <begin position="28"/>
        <end position="110"/>
    </location>
</feature>
<dbReference type="EMBL" id="LT629740">
    <property type="protein sequence ID" value="SDR91095.1"/>
    <property type="molecule type" value="Genomic_DNA"/>
</dbReference>
<dbReference type="PROSITE" id="PS50042">
    <property type="entry name" value="CNMP_BINDING_3"/>
    <property type="match status" value="1"/>
</dbReference>
<gene>
    <name evidence="2" type="ORF">SAMN05216490_0181</name>
</gene>
<dbReference type="STRING" id="652787.SAMN05216490_0181"/>
<accession>A0A1H1MXB8</accession>
<evidence type="ECO:0000259" key="1">
    <source>
        <dbReference type="PROSITE" id="PS50042"/>
    </source>
</evidence>